<feature type="region of interest" description="Disordered" evidence="13">
    <location>
        <begin position="317"/>
        <end position="344"/>
    </location>
</feature>
<evidence type="ECO:0000256" key="11">
    <source>
        <dbReference type="ARBA" id="ARBA00023136"/>
    </source>
</evidence>
<feature type="coiled-coil region" evidence="12">
    <location>
        <begin position="203"/>
        <end position="317"/>
    </location>
</feature>
<dbReference type="Gene3D" id="3.30.70.20">
    <property type="match status" value="1"/>
</dbReference>
<keyword evidence="10" id="KW-0411">Iron-sulfur</keyword>
<dbReference type="InterPro" id="IPR017896">
    <property type="entry name" value="4Fe4S_Fe-S-bd"/>
</dbReference>
<dbReference type="InterPro" id="IPR010207">
    <property type="entry name" value="Elect_transpt_cplx_RnfB/RsxB"/>
</dbReference>
<dbReference type="Pfam" id="PF04060">
    <property type="entry name" value="FeS"/>
    <property type="match status" value="1"/>
</dbReference>
<evidence type="ECO:0000256" key="12">
    <source>
        <dbReference type="SAM" id="Coils"/>
    </source>
</evidence>
<dbReference type="STRING" id="404433.BTW07_15750"/>
<dbReference type="Pfam" id="PF14697">
    <property type="entry name" value="Fer4_21"/>
    <property type="match status" value="1"/>
</dbReference>
<dbReference type="Gene3D" id="1.10.15.40">
    <property type="entry name" value="Electron transport complex subunit B, putative Fe-S cluster"/>
    <property type="match status" value="1"/>
</dbReference>
<dbReference type="Proteomes" id="UP000186878">
    <property type="component" value="Unassembled WGS sequence"/>
</dbReference>
<dbReference type="SUPFAM" id="SSF54862">
    <property type="entry name" value="4Fe-4S ferredoxins"/>
    <property type="match status" value="1"/>
</dbReference>
<dbReference type="NCBIfam" id="TIGR01944">
    <property type="entry name" value="rnfB"/>
    <property type="match status" value="1"/>
</dbReference>
<dbReference type="OrthoDB" id="9789936at2"/>
<dbReference type="AlphaFoldDB" id="A0A1Q8SP31"/>
<keyword evidence="3" id="KW-0004">4Fe-4S</keyword>
<comment type="caution">
    <text evidence="16">The sequence shown here is derived from an EMBL/GenBank/DDBJ whole genome shotgun (WGS) entry which is preliminary data.</text>
</comment>
<evidence type="ECO:0000259" key="15">
    <source>
        <dbReference type="PROSITE" id="PS51656"/>
    </source>
</evidence>
<dbReference type="PANTHER" id="PTHR42859:SF3">
    <property type="entry name" value="ION-TRANSLOCATING OXIDOREDUCTASE COMPLEX SUBUNIT B"/>
    <property type="match status" value="1"/>
</dbReference>
<keyword evidence="12" id="KW-0175">Coiled coil</keyword>
<feature type="domain" description="4Fe-4S ferredoxin-type" evidence="14">
    <location>
        <begin position="73"/>
        <end position="102"/>
    </location>
</feature>
<keyword evidence="8" id="KW-0249">Electron transport</keyword>
<evidence type="ECO:0000256" key="4">
    <source>
        <dbReference type="ARBA" id="ARBA00022519"/>
    </source>
</evidence>
<dbReference type="GO" id="GO:0009055">
    <property type="term" value="F:electron transfer activity"/>
    <property type="evidence" value="ECO:0007669"/>
    <property type="project" value="InterPro"/>
</dbReference>
<name>A0A1Q8SP31_9GAMM</name>
<evidence type="ECO:0000256" key="2">
    <source>
        <dbReference type="ARBA" id="ARBA00022475"/>
    </source>
</evidence>
<organism evidence="16 17">
    <name type="scientific">Salinicola socius</name>
    <dbReference type="NCBI Taxonomy" id="404433"/>
    <lineage>
        <taxon>Bacteria</taxon>
        <taxon>Pseudomonadati</taxon>
        <taxon>Pseudomonadota</taxon>
        <taxon>Gammaproteobacteria</taxon>
        <taxon>Oceanospirillales</taxon>
        <taxon>Halomonadaceae</taxon>
        <taxon>Salinicola</taxon>
    </lineage>
</organism>
<dbReference type="GO" id="GO:0051539">
    <property type="term" value="F:4 iron, 4 sulfur cluster binding"/>
    <property type="evidence" value="ECO:0007669"/>
    <property type="project" value="UniProtKB-KW"/>
</dbReference>
<keyword evidence="5" id="KW-0479">Metal-binding</keyword>
<dbReference type="PROSITE" id="PS51656">
    <property type="entry name" value="4FE4S"/>
    <property type="match status" value="1"/>
</dbReference>
<evidence type="ECO:0000256" key="13">
    <source>
        <dbReference type="SAM" id="MobiDB-lite"/>
    </source>
</evidence>
<keyword evidence="17" id="KW-1185">Reference proteome</keyword>
<feature type="domain" description="4Fe-4S" evidence="15">
    <location>
        <begin position="2"/>
        <end position="60"/>
    </location>
</feature>
<evidence type="ECO:0000256" key="8">
    <source>
        <dbReference type="ARBA" id="ARBA00022982"/>
    </source>
</evidence>
<evidence type="ECO:0000313" key="16">
    <source>
        <dbReference type="EMBL" id="OLO03187.1"/>
    </source>
</evidence>
<dbReference type="InterPro" id="IPR050294">
    <property type="entry name" value="RnfB_subfamily"/>
</dbReference>
<dbReference type="PROSITE" id="PS00198">
    <property type="entry name" value="4FE4S_FER_1"/>
    <property type="match status" value="2"/>
</dbReference>
<dbReference type="PANTHER" id="PTHR42859">
    <property type="entry name" value="OXIDOREDUCTASE"/>
    <property type="match status" value="1"/>
</dbReference>
<evidence type="ECO:0000256" key="7">
    <source>
        <dbReference type="ARBA" id="ARBA00022967"/>
    </source>
</evidence>
<dbReference type="GO" id="GO:0046872">
    <property type="term" value="F:metal ion binding"/>
    <property type="evidence" value="ECO:0007669"/>
    <property type="project" value="UniProtKB-KW"/>
</dbReference>
<gene>
    <name evidence="16" type="ORF">BTW07_15750</name>
</gene>
<evidence type="ECO:0000256" key="6">
    <source>
        <dbReference type="ARBA" id="ARBA00022737"/>
    </source>
</evidence>
<keyword evidence="1" id="KW-0813">Transport</keyword>
<dbReference type="RefSeq" id="WP_075571135.1">
    <property type="nucleotide sequence ID" value="NZ_MSDO01000024.1"/>
</dbReference>
<evidence type="ECO:0000256" key="1">
    <source>
        <dbReference type="ARBA" id="ARBA00022448"/>
    </source>
</evidence>
<keyword evidence="9" id="KW-0408">Iron</keyword>
<dbReference type="EMBL" id="MSDO01000024">
    <property type="protein sequence ID" value="OLO03187.1"/>
    <property type="molecule type" value="Genomic_DNA"/>
</dbReference>
<evidence type="ECO:0000313" key="17">
    <source>
        <dbReference type="Proteomes" id="UP000186878"/>
    </source>
</evidence>
<dbReference type="InterPro" id="IPR017900">
    <property type="entry name" value="4Fe4S_Fe_S_CS"/>
</dbReference>
<evidence type="ECO:0000256" key="5">
    <source>
        <dbReference type="ARBA" id="ARBA00022723"/>
    </source>
</evidence>
<evidence type="ECO:0000256" key="3">
    <source>
        <dbReference type="ARBA" id="ARBA00022485"/>
    </source>
</evidence>
<keyword evidence="11" id="KW-0472">Membrane</keyword>
<protein>
    <submittedName>
        <fullName evidence="16">Uncharacterized protein</fullName>
    </submittedName>
</protein>
<reference evidence="16 17" key="1">
    <citation type="submission" date="2016-12" db="EMBL/GenBank/DDBJ databases">
        <title>Draft genome sequences of strains Salinicola socius SMB35, Salinicola sp. MH3R3-1 and Chromohalobacter sp. SMB17 from the Verkhnekamsk potash mining region of Russia.</title>
        <authorList>
            <person name="Mavrodi D.V."/>
            <person name="Olsson B.E."/>
            <person name="Korsakova E.S."/>
            <person name="Pyankova A."/>
            <person name="Mavrodi O.V."/>
            <person name="Plotnikova E.G."/>
        </authorList>
    </citation>
    <scope>NUCLEOTIDE SEQUENCE [LARGE SCALE GENOMIC DNA]</scope>
    <source>
        <strain evidence="16 17">SMB35</strain>
    </source>
</reference>
<evidence type="ECO:0000256" key="9">
    <source>
        <dbReference type="ARBA" id="ARBA00023004"/>
    </source>
</evidence>
<sequence>MTVAITVERIDAELPQTQCGKCGHDGCRPYAEAIVEGEAINRCPPGGEVTRDRLATLTGQPPLELIEPPQTPLLAVIREAECIGCTKCIQACPVDAILGAAKQMHTVIESECTGCELCVAPCPVDCIDLVEHPRWAAARNDAEQQRYLDWRADNGRRRYTARNARLARKAEEKRRKRERRAAAARSPVAPPTETCGPSAEIDVTALKAQRATLTARRKRVQRQLDKADEASRAALLERLAGFDAQLDTVERQLASASPDDGPTRDHQHIAVAAAEQAVRKARQELAHFQRQGNQEDVDRARDKIRAAERLITLANETPANRIEAGQSTANLSADSSGDDDGTTS</sequence>
<keyword evidence="4" id="KW-0997">Cell inner membrane</keyword>
<keyword evidence="2" id="KW-1003">Cell membrane</keyword>
<keyword evidence="7" id="KW-1278">Translocase</keyword>
<dbReference type="PROSITE" id="PS51379">
    <property type="entry name" value="4FE4S_FER_2"/>
    <property type="match status" value="2"/>
</dbReference>
<evidence type="ECO:0000259" key="14">
    <source>
        <dbReference type="PROSITE" id="PS51379"/>
    </source>
</evidence>
<accession>A0A1Q8SP31</accession>
<keyword evidence="6" id="KW-0677">Repeat</keyword>
<evidence type="ECO:0000256" key="10">
    <source>
        <dbReference type="ARBA" id="ARBA00023014"/>
    </source>
</evidence>
<proteinExistence type="predicted"/>
<feature type="domain" description="4Fe-4S ferredoxin-type" evidence="14">
    <location>
        <begin position="103"/>
        <end position="132"/>
    </location>
</feature>
<feature type="region of interest" description="Disordered" evidence="13">
    <location>
        <begin position="165"/>
        <end position="197"/>
    </location>
</feature>
<dbReference type="InterPro" id="IPR007202">
    <property type="entry name" value="4Fe-4S_dom"/>
</dbReference>